<dbReference type="PROSITE" id="PS50888">
    <property type="entry name" value="BHLH"/>
    <property type="match status" value="1"/>
</dbReference>
<dbReference type="GO" id="GO:0046983">
    <property type="term" value="F:protein dimerization activity"/>
    <property type="evidence" value="ECO:0007669"/>
    <property type="project" value="InterPro"/>
</dbReference>
<dbReference type="OrthoDB" id="5976910at2759"/>
<feature type="region of interest" description="Disordered" evidence="1">
    <location>
        <begin position="116"/>
        <end position="141"/>
    </location>
</feature>
<feature type="compositionally biased region" description="Basic and acidic residues" evidence="1">
    <location>
        <begin position="306"/>
        <end position="316"/>
    </location>
</feature>
<protein>
    <submittedName>
        <fullName evidence="4">Mucin-5AC-like isoform X1</fullName>
    </submittedName>
</protein>
<dbReference type="InterPro" id="IPR050283">
    <property type="entry name" value="E-box_TF_Regulators"/>
</dbReference>
<feature type="compositionally biased region" description="Basic and acidic residues" evidence="1">
    <location>
        <begin position="361"/>
        <end position="374"/>
    </location>
</feature>
<feature type="compositionally biased region" description="Pro residues" evidence="1">
    <location>
        <begin position="122"/>
        <end position="137"/>
    </location>
</feature>
<dbReference type="InterPro" id="IPR011598">
    <property type="entry name" value="bHLH_dom"/>
</dbReference>
<feature type="domain" description="BHLH" evidence="2">
    <location>
        <begin position="621"/>
        <end position="673"/>
    </location>
</feature>
<dbReference type="SUPFAM" id="SSF47459">
    <property type="entry name" value="HLH, helix-loop-helix DNA-binding domain"/>
    <property type="match status" value="1"/>
</dbReference>
<feature type="region of interest" description="Disordered" evidence="1">
    <location>
        <begin position="304"/>
        <end position="395"/>
    </location>
</feature>
<name>A0A8B8A469_ACAPL</name>
<dbReference type="GO" id="GO:0000981">
    <property type="term" value="F:DNA-binding transcription factor activity, RNA polymerase II-specific"/>
    <property type="evidence" value="ECO:0007669"/>
    <property type="project" value="TreeGrafter"/>
</dbReference>
<accession>A0A8B8A469</accession>
<dbReference type="PANTHER" id="PTHR23349:SF57">
    <property type="entry name" value="FACTOR IN THE GERMLINE ALPHA"/>
    <property type="match status" value="1"/>
</dbReference>
<dbReference type="Gene3D" id="4.10.280.10">
    <property type="entry name" value="Helix-loop-helix DNA-binding domain"/>
    <property type="match status" value="1"/>
</dbReference>
<keyword evidence="3" id="KW-1185">Reference proteome</keyword>
<feature type="region of interest" description="Disordered" evidence="1">
    <location>
        <begin position="576"/>
        <end position="633"/>
    </location>
</feature>
<dbReference type="GO" id="GO:0000977">
    <property type="term" value="F:RNA polymerase II transcription regulatory region sequence-specific DNA binding"/>
    <property type="evidence" value="ECO:0007669"/>
    <property type="project" value="TreeGrafter"/>
</dbReference>
<dbReference type="Proteomes" id="UP000694845">
    <property type="component" value="Unplaced"/>
</dbReference>
<evidence type="ECO:0000256" key="1">
    <source>
        <dbReference type="SAM" id="MobiDB-lite"/>
    </source>
</evidence>
<feature type="region of interest" description="Disordered" evidence="1">
    <location>
        <begin position="434"/>
        <end position="459"/>
    </location>
</feature>
<dbReference type="PANTHER" id="PTHR23349">
    <property type="entry name" value="BASIC HELIX-LOOP-HELIX TRANSCRIPTION FACTOR, TWIST"/>
    <property type="match status" value="1"/>
</dbReference>
<dbReference type="GO" id="GO:0032502">
    <property type="term" value="P:developmental process"/>
    <property type="evidence" value="ECO:0007669"/>
    <property type="project" value="TreeGrafter"/>
</dbReference>
<dbReference type="Pfam" id="PF00010">
    <property type="entry name" value="HLH"/>
    <property type="match status" value="1"/>
</dbReference>
<evidence type="ECO:0000313" key="4">
    <source>
        <dbReference type="RefSeq" id="XP_022112182.1"/>
    </source>
</evidence>
<evidence type="ECO:0000259" key="2">
    <source>
        <dbReference type="PROSITE" id="PS50888"/>
    </source>
</evidence>
<evidence type="ECO:0000313" key="3">
    <source>
        <dbReference type="Proteomes" id="UP000694845"/>
    </source>
</evidence>
<proteinExistence type="predicted"/>
<dbReference type="InterPro" id="IPR036638">
    <property type="entry name" value="HLH_DNA-bd_sf"/>
</dbReference>
<dbReference type="KEGG" id="aplc:110991220"/>
<dbReference type="GeneID" id="110991220"/>
<sequence length="811" mass="87722">MELNKSNWGDGSCANGPAAYCPTVDFNLCYTNDEVSSHRLQRTLSDDITSWQLPVISEDQGGLSDDTGWGGTYLRPVSPASVQVTAQWTLPDSFKFQRATSAPQTGLNTPSNTQIAIDAWSTPPPPPSTLPQQPPPSSSSWVLSSSIALLQQIADSTTVVSNAGTVADPSTRGSRVFTATQARADVSDPACIHTSPAVPCVPGPPDSSFTGAARLEAPGSEEMPCIHEETCVMTETFAAEDSRPRSIVDNWPRDISKPAVVFPNHNPTSSVDMYIEVDSQSAGAESINPGKAAKTSEAISKKSYFLRREDKDREVAPSETASTGQISRPGIESEETHEREVPEPVQNEGQVDKPTKRRYEKCHGRIRKDSPERKRFARTPPPITRTPHPAAPEIPGAVPGPVRPALPSAIKAIPLQVQPLDSRPLSPISHLKIPDPALPISSVSTSKPKDSRVPSTTHKSGYSSALWAQTVTDVPIRPVPITGSLRPCMASTHPRYLPLPPVQFPPQPLLPIPLPPLAALTGAPVTFLHPGFPVVSGHPNQTCPPFTTVGLPHHAGLSAVTVPIFKRPQLLPKLAPVGPDPGALRQRYGAPVAPPTRRQARRRRSSSDSQPAEDGPEAHQARRKQANARERERVNHLNAGFEHLRRALPWMHHGRRVSKVDTLRAAIDYINHLQRLLWEADTASYLSETRSIGSNFPTNDMCKYVHPHQHYPQFGYLRTNFTFADSISRTAAETGSRLELGPPPAKIPRLVAPPPLHEETALRCLHGYGGIRVPFANGPITDGSTHASASIRIAAKSDVNNNSAGRCSNPA</sequence>
<gene>
    <name evidence="4" type="primary">LOC110991220</name>
</gene>
<dbReference type="RefSeq" id="XP_022112182.1">
    <property type="nucleotide sequence ID" value="XM_022256490.1"/>
</dbReference>
<organism evidence="3 4">
    <name type="scientific">Acanthaster planci</name>
    <name type="common">Crown-of-thorns starfish</name>
    <dbReference type="NCBI Taxonomy" id="133434"/>
    <lineage>
        <taxon>Eukaryota</taxon>
        <taxon>Metazoa</taxon>
        <taxon>Echinodermata</taxon>
        <taxon>Eleutherozoa</taxon>
        <taxon>Asterozoa</taxon>
        <taxon>Asteroidea</taxon>
        <taxon>Valvatacea</taxon>
        <taxon>Valvatida</taxon>
        <taxon>Acanthasteridae</taxon>
        <taxon>Acanthaster</taxon>
    </lineage>
</organism>
<dbReference type="AlphaFoldDB" id="A0A8B8A469"/>
<feature type="compositionally biased region" description="Pro residues" evidence="1">
    <location>
        <begin position="379"/>
        <end position="392"/>
    </location>
</feature>
<dbReference type="SMART" id="SM00353">
    <property type="entry name" value="HLH"/>
    <property type="match status" value="1"/>
</dbReference>
<reference evidence="4" key="1">
    <citation type="submission" date="2025-08" db="UniProtKB">
        <authorList>
            <consortium name="RefSeq"/>
        </authorList>
    </citation>
    <scope>IDENTIFICATION</scope>
</reference>